<reference evidence="5" key="1">
    <citation type="submission" date="2016-08" db="EMBL/GenBank/DDBJ databases">
        <authorList>
            <person name="Holder M.E."/>
            <person name="Ajami N.J."/>
            <person name="Petrosino J.F."/>
        </authorList>
    </citation>
    <scope>NUCLEOTIDE SEQUENCE [LARGE SCALE GENOMIC DNA]</scope>
    <source>
        <strain evidence="5">F0677</strain>
    </source>
</reference>
<dbReference type="PANTHER" id="PTHR43038">
    <property type="entry name" value="ATP-BINDING CASSETTE, SUB-FAMILY H, MEMBER 1"/>
    <property type="match status" value="1"/>
</dbReference>
<dbReference type="PANTHER" id="PTHR43038:SF3">
    <property type="entry name" value="ABC TRANSPORTER G FAMILY MEMBER 20 ISOFORM X1"/>
    <property type="match status" value="1"/>
</dbReference>
<gene>
    <name evidence="4" type="ORF">BCB69_06185</name>
</gene>
<evidence type="ECO:0000313" key="4">
    <source>
        <dbReference type="EMBL" id="AOH39566.1"/>
    </source>
</evidence>
<dbReference type="InterPro" id="IPR003593">
    <property type="entry name" value="AAA+_ATPase"/>
</dbReference>
<organism evidence="4 5">
    <name type="scientific">Dialister pneumosintes</name>
    <dbReference type="NCBI Taxonomy" id="39950"/>
    <lineage>
        <taxon>Bacteria</taxon>
        <taxon>Bacillati</taxon>
        <taxon>Bacillota</taxon>
        <taxon>Negativicutes</taxon>
        <taxon>Veillonellales</taxon>
        <taxon>Veillonellaceae</taxon>
        <taxon>Dialister</taxon>
    </lineage>
</organism>
<dbReference type="SMART" id="SM00382">
    <property type="entry name" value="AAA"/>
    <property type="match status" value="2"/>
</dbReference>
<dbReference type="Pfam" id="PF00005">
    <property type="entry name" value="ABC_tran"/>
    <property type="match status" value="2"/>
</dbReference>
<keyword evidence="1" id="KW-0547">Nucleotide-binding</keyword>
<dbReference type="InterPro" id="IPR003439">
    <property type="entry name" value="ABC_transporter-like_ATP-bd"/>
</dbReference>
<name>A0A1B3WF68_9FIRM</name>
<feature type="domain" description="ABC transporter" evidence="3">
    <location>
        <begin position="339"/>
        <end position="568"/>
    </location>
</feature>
<accession>A0A1B3WF68</accession>
<evidence type="ECO:0000256" key="2">
    <source>
        <dbReference type="ARBA" id="ARBA00022840"/>
    </source>
</evidence>
<dbReference type="InterPro" id="IPR027417">
    <property type="entry name" value="P-loop_NTPase"/>
</dbReference>
<protein>
    <submittedName>
        <fullName evidence="4">ABC transporter ATP-binding protein</fullName>
    </submittedName>
</protein>
<dbReference type="InterPro" id="IPR017871">
    <property type="entry name" value="ABC_transporter-like_CS"/>
</dbReference>
<dbReference type="GO" id="GO:0016887">
    <property type="term" value="F:ATP hydrolysis activity"/>
    <property type="evidence" value="ECO:0007669"/>
    <property type="project" value="InterPro"/>
</dbReference>
<dbReference type="KEGG" id="dpn:BCB69_06185"/>
<dbReference type="PROSITE" id="PS00211">
    <property type="entry name" value="ABC_TRANSPORTER_1"/>
    <property type="match status" value="1"/>
</dbReference>
<dbReference type="STRING" id="39950.BCB69_06185"/>
<dbReference type="SUPFAM" id="SSF52540">
    <property type="entry name" value="P-loop containing nucleoside triphosphate hydrolases"/>
    <property type="match status" value="2"/>
</dbReference>
<sequence length="582" mass="64702">MSYVVDAMHVTKQFKSSSANEPVIALSDVTFKAESGKITALIGPDSAGKTTFLRMVCGLLFPSKGHIKVLGKDVVTQAQEIQDCLGYMPQKFGLYEDLTCMENMNLYADLHGVSMEKRQLRFEKLFHMTGLLPFTNRLAGKLSGGMKQKLGLACTLVRTPDLLLLDEPTVGVDPLSRRELWEIIKTLVKEEAISVLVSTAYMEEAELCDKVCLLHEGALLAESTPAAFRAQSEGLSFWMPLPKNIPARVVQAALLDDTEHIEDAVPERGGVRFVQKKGIKQEQIKALSYYPGCTPQAVSSRLEDSFMMLFNALKKEENSCKEFPIDYKKEQHIANTVEIYVENLLRTFGDFVAVDRTSFTVRKGEIFGLLGPNGAGKSTTFKMLCGLLPASGGTLSVAGVNLRIARAAARANIGYVAQKFSLYSTLSVFENLWFFGGVYGISPKKLRERIQAVLHMFHLEGKEQDVAGRLPLGYKQRLSMAAGLLHEPKILFLDEPTSGIDPLARRAFWRQISALAEQGITIIITTHFMDEAEYCDRIMIQDQGKTIVLGTPDEIRKEAGENLTMNEAFVAIVEKNRHRKEM</sequence>
<keyword evidence="2 4" id="KW-0067">ATP-binding</keyword>
<dbReference type="Proteomes" id="UP000094757">
    <property type="component" value="Chromosome"/>
</dbReference>
<dbReference type="GO" id="GO:0005524">
    <property type="term" value="F:ATP binding"/>
    <property type="evidence" value="ECO:0007669"/>
    <property type="project" value="UniProtKB-KW"/>
</dbReference>
<dbReference type="Gene3D" id="3.40.50.300">
    <property type="entry name" value="P-loop containing nucleotide triphosphate hydrolases"/>
    <property type="match status" value="2"/>
</dbReference>
<dbReference type="RefSeq" id="WP_069177330.1">
    <property type="nucleotide sequence ID" value="NZ_CP017037.1"/>
</dbReference>
<evidence type="ECO:0000313" key="5">
    <source>
        <dbReference type="Proteomes" id="UP000094757"/>
    </source>
</evidence>
<dbReference type="EMBL" id="CP017037">
    <property type="protein sequence ID" value="AOH39566.1"/>
    <property type="molecule type" value="Genomic_DNA"/>
</dbReference>
<dbReference type="CDD" id="cd03230">
    <property type="entry name" value="ABC_DR_subfamily_A"/>
    <property type="match status" value="1"/>
</dbReference>
<feature type="domain" description="ABC transporter" evidence="3">
    <location>
        <begin position="5"/>
        <end position="241"/>
    </location>
</feature>
<dbReference type="PROSITE" id="PS50893">
    <property type="entry name" value="ABC_TRANSPORTER_2"/>
    <property type="match status" value="2"/>
</dbReference>
<proteinExistence type="predicted"/>
<evidence type="ECO:0000259" key="3">
    <source>
        <dbReference type="PROSITE" id="PS50893"/>
    </source>
</evidence>
<evidence type="ECO:0000256" key="1">
    <source>
        <dbReference type="ARBA" id="ARBA00022741"/>
    </source>
</evidence>
<dbReference type="AlphaFoldDB" id="A0A1B3WF68"/>